<feature type="transmembrane region" description="Helical" evidence="4">
    <location>
        <begin position="328"/>
        <end position="348"/>
    </location>
</feature>
<feature type="transmembrane region" description="Helical" evidence="4">
    <location>
        <begin position="238"/>
        <end position="264"/>
    </location>
</feature>
<organism evidence="6 7">
    <name type="scientific">Achromobacter spanius</name>
    <dbReference type="NCBI Taxonomy" id="217203"/>
    <lineage>
        <taxon>Bacteria</taxon>
        <taxon>Pseudomonadati</taxon>
        <taxon>Pseudomonadota</taxon>
        <taxon>Betaproteobacteria</taxon>
        <taxon>Burkholderiales</taxon>
        <taxon>Alcaligenaceae</taxon>
        <taxon>Achromobacter</taxon>
    </lineage>
</organism>
<dbReference type="InterPro" id="IPR020846">
    <property type="entry name" value="MFS_dom"/>
</dbReference>
<gene>
    <name evidence="6" type="ORF">P8T11_01170</name>
</gene>
<dbReference type="PANTHER" id="PTHR43129:SF1">
    <property type="entry name" value="FOSMIDOMYCIN RESISTANCE PROTEIN"/>
    <property type="match status" value="1"/>
</dbReference>
<evidence type="ECO:0000256" key="4">
    <source>
        <dbReference type="SAM" id="Phobius"/>
    </source>
</evidence>
<name>A0ABY8GUV2_9BURK</name>
<evidence type="ECO:0000259" key="5">
    <source>
        <dbReference type="PROSITE" id="PS50850"/>
    </source>
</evidence>
<feature type="transmembrane region" description="Helical" evidence="4">
    <location>
        <begin position="276"/>
        <end position="296"/>
    </location>
</feature>
<dbReference type="RefSeq" id="WP_268078712.1">
    <property type="nucleotide sequence ID" value="NZ_CP106885.1"/>
</dbReference>
<protein>
    <submittedName>
        <fullName evidence="6">MFS transporter</fullName>
    </submittedName>
</protein>
<evidence type="ECO:0000256" key="3">
    <source>
        <dbReference type="ARBA" id="ARBA00023136"/>
    </source>
</evidence>
<accession>A0ABY8GUV2</accession>
<feature type="transmembrane region" description="Helical" evidence="4">
    <location>
        <begin position="360"/>
        <end position="378"/>
    </location>
</feature>
<evidence type="ECO:0000313" key="7">
    <source>
        <dbReference type="Proteomes" id="UP001214170"/>
    </source>
</evidence>
<keyword evidence="1 4" id="KW-0812">Transmembrane</keyword>
<feature type="transmembrane region" description="Helical" evidence="4">
    <location>
        <begin position="390"/>
        <end position="408"/>
    </location>
</feature>
<evidence type="ECO:0000256" key="1">
    <source>
        <dbReference type="ARBA" id="ARBA00022692"/>
    </source>
</evidence>
<dbReference type="InterPro" id="IPR011701">
    <property type="entry name" value="MFS"/>
</dbReference>
<reference evidence="6 7" key="1">
    <citation type="submission" date="2023-03" db="EMBL/GenBank/DDBJ databases">
        <title>Achromobacter spanius LIG8.</title>
        <authorList>
            <person name="Shrestha S."/>
        </authorList>
    </citation>
    <scope>NUCLEOTIDE SEQUENCE [LARGE SCALE GENOMIC DNA]</scope>
    <source>
        <strain evidence="6 7">LIG8</strain>
    </source>
</reference>
<keyword evidence="7" id="KW-1185">Reference proteome</keyword>
<feature type="transmembrane region" description="Helical" evidence="4">
    <location>
        <begin position="159"/>
        <end position="181"/>
    </location>
</feature>
<evidence type="ECO:0000313" key="6">
    <source>
        <dbReference type="EMBL" id="WFP08512.1"/>
    </source>
</evidence>
<feature type="transmembrane region" description="Helical" evidence="4">
    <location>
        <begin position="303"/>
        <end position="322"/>
    </location>
</feature>
<dbReference type="PROSITE" id="PS50850">
    <property type="entry name" value="MFS"/>
    <property type="match status" value="1"/>
</dbReference>
<feature type="transmembrane region" description="Helical" evidence="4">
    <location>
        <begin position="34"/>
        <end position="55"/>
    </location>
</feature>
<feature type="transmembrane region" description="Helical" evidence="4">
    <location>
        <begin position="108"/>
        <end position="138"/>
    </location>
</feature>
<dbReference type="SUPFAM" id="SSF103473">
    <property type="entry name" value="MFS general substrate transporter"/>
    <property type="match status" value="1"/>
</dbReference>
<dbReference type="Pfam" id="PF07690">
    <property type="entry name" value="MFS_1"/>
    <property type="match status" value="1"/>
</dbReference>
<dbReference type="Proteomes" id="UP001214170">
    <property type="component" value="Chromosome"/>
</dbReference>
<proteinExistence type="predicted"/>
<evidence type="ECO:0000256" key="2">
    <source>
        <dbReference type="ARBA" id="ARBA00022989"/>
    </source>
</evidence>
<dbReference type="EMBL" id="CP121261">
    <property type="protein sequence ID" value="WFP08512.1"/>
    <property type="molecule type" value="Genomic_DNA"/>
</dbReference>
<feature type="transmembrane region" description="Helical" evidence="4">
    <location>
        <begin position="187"/>
        <end position="209"/>
    </location>
</feature>
<dbReference type="CDD" id="cd17478">
    <property type="entry name" value="MFS_FsR"/>
    <property type="match status" value="1"/>
</dbReference>
<feature type="transmembrane region" description="Helical" evidence="4">
    <location>
        <begin position="67"/>
        <end position="88"/>
    </location>
</feature>
<dbReference type="PANTHER" id="PTHR43129">
    <property type="entry name" value="FOSMIDOMYCIN RESISTANCE PROTEIN"/>
    <property type="match status" value="1"/>
</dbReference>
<dbReference type="InterPro" id="IPR036259">
    <property type="entry name" value="MFS_trans_sf"/>
</dbReference>
<keyword evidence="2 4" id="KW-1133">Transmembrane helix</keyword>
<dbReference type="Gene3D" id="1.20.1250.20">
    <property type="entry name" value="MFS general substrate transporter like domains"/>
    <property type="match status" value="2"/>
</dbReference>
<feature type="domain" description="Major facilitator superfamily (MFS) profile" evidence="5">
    <location>
        <begin position="34"/>
        <end position="414"/>
    </location>
</feature>
<keyword evidence="3 4" id="KW-0472">Membrane</keyword>
<sequence>MTFAQNPVAGISDANVSAPTAAPAPAAPSTAFKVLGAISVAHLMNDMIQSILLAIYPMLKDSFSLSFAQIGLITLVYQLAASLLQPFIGLYTDRHPKPYSLPVGMGFTLLGLLLLSVAPSFGWLLVAAVLVGTGSSVFHPESSRVARMASGGRHGLAQSLFQVGGNVGSALGPLLAALFIIPHGQRSVAWFSLAALFGIVVLTGIGRWYSANRVILKPRARRDGAENGLSRNQVMGALAVLGVLVFSKYFYLASLNSYFTFYLIDKFGLSVREAQLYLFLFLAAVAVGTVVGGPVGDRIGRKIVIWVSILGVAPFTLLLPYANLFWTGALVVIIGMVLASAFSAIVVYAQELVPGKVGMIAGLFFGFAFGMGGVGAAALGKLADATSIGYVYQVCAYLPLLGVVAILLPNVEKARVEKARVEKTRVEKAHH</sequence>